<evidence type="ECO:0000256" key="10">
    <source>
        <dbReference type="ARBA" id="ARBA00022839"/>
    </source>
</evidence>
<sequence length="923" mass="104882">MNNKTLYILDGHALVFRAHYAFINRPLMNSKGVNTSAITGFTRSLWDIIVNRQPSHLAVSFDKSNITFRNEMYPEYKANRDETPEDIRTALPIIKEIVQAFNIPILEMDNYEADDVIGTLAKQAEKQGFKVYMVTPDKDFGQLVSENIKIYKPSRKGTGVEILGIPEVLEKWDIQDVDQVKDMIGLQGDSVDNIPGIPGIGPKTAAKLLKQYHTVENLLDHTSELKGKMKENLETFREQGLLSKQLAIINTEAPITFDAEKTEMNQANKKKLAELFAELEFRTLAQSILGTAPQQGVQQALFPTGNVAAAKPVIDKIAPNQFDNTKQAYTLIETAEQRTALLKELKSADRFCFDTETTSIHPMEADLVGISFSTRPNHASFILFPKDRKAASELLEEFRAVLEDPKIQKIAQNIKYDAIVLKNYGINVAGVFHDTMLFHYLLHPELRHGMDYLAETYLSYKCISYDELTEKKGRKQKKLRDVELEKLKNYAAEDADITLRLHEHLHPKLQEENLEKLYFDIEEPVIKVLAEMEYNGIRLDKKFLNDYSEKLAEEVLRTEATIHEMAGVVFNVDSPKQVGEVLFERMEIPYRWRKTKTGQFSTNEAKLSELAKDHEIISLILEYRGLTKLKSTYVDALPKMINPKTGRIHSSFNQALASTGRLSSNHPNLQNIPIRTEAGRKVREAFIPADENHTLLGADYSQIELRLIAHMSEDEAMLEAFNSGQDIHRATAARVFEVPYDEVTADQRRQAKTVNFSIIYGAGSTNLSQQLDIPRKEATALIEAYFNQYQGLKKYMDDTVKFARENGYVETLLGRKRGLRDINSRNRMAQSAAERIAINTPIQGTAADMIKIAMVRIHKRLKEEGLKSWLVLQVHDELMFDVPHDEVDTMKKLVEEEMINAIPDLKVPILVEAGTGNTWLEAH</sequence>
<dbReference type="InterPro" id="IPR001098">
    <property type="entry name" value="DNA-dir_DNA_pol_A_palm_dom"/>
</dbReference>
<dbReference type="InterPro" id="IPR029060">
    <property type="entry name" value="PIN-like_dom_sf"/>
</dbReference>
<evidence type="ECO:0000256" key="4">
    <source>
        <dbReference type="ARBA" id="ARBA00022679"/>
    </source>
</evidence>
<organism evidence="20 21">
    <name type="scientific">Membranihabitans marinus</name>
    <dbReference type="NCBI Taxonomy" id="1227546"/>
    <lineage>
        <taxon>Bacteria</taxon>
        <taxon>Pseudomonadati</taxon>
        <taxon>Bacteroidota</taxon>
        <taxon>Saprospiria</taxon>
        <taxon>Saprospirales</taxon>
        <taxon>Saprospiraceae</taxon>
        <taxon>Membranihabitans</taxon>
    </lineage>
</organism>
<dbReference type="NCBIfam" id="NF004397">
    <property type="entry name" value="PRK05755.1"/>
    <property type="match status" value="1"/>
</dbReference>
<dbReference type="FunFam" id="1.20.1060.10:FF:000001">
    <property type="entry name" value="DNA polymerase I"/>
    <property type="match status" value="1"/>
</dbReference>
<evidence type="ECO:0000256" key="12">
    <source>
        <dbReference type="ARBA" id="ARBA00023125"/>
    </source>
</evidence>
<dbReference type="SUPFAM" id="SSF88723">
    <property type="entry name" value="PIN domain-like"/>
    <property type="match status" value="1"/>
</dbReference>
<dbReference type="InterPro" id="IPR012337">
    <property type="entry name" value="RNaseH-like_sf"/>
</dbReference>
<keyword evidence="5 16" id="KW-0548">Nucleotidyltransferase</keyword>
<evidence type="ECO:0000256" key="5">
    <source>
        <dbReference type="ARBA" id="ARBA00022695"/>
    </source>
</evidence>
<dbReference type="Pfam" id="PF01612">
    <property type="entry name" value="DNA_pol_A_exo1"/>
    <property type="match status" value="1"/>
</dbReference>
<gene>
    <name evidence="16 20" type="primary">polA</name>
    <name evidence="20" type="ORF">KUV50_16325</name>
</gene>
<dbReference type="SMART" id="SM00482">
    <property type="entry name" value="POLAc"/>
    <property type="match status" value="1"/>
</dbReference>
<accession>A0A953HX15</accession>
<dbReference type="SMART" id="SM00474">
    <property type="entry name" value="35EXOc"/>
    <property type="match status" value="1"/>
</dbReference>
<evidence type="ECO:0000259" key="19">
    <source>
        <dbReference type="SMART" id="SM00482"/>
    </source>
</evidence>
<dbReference type="Proteomes" id="UP000753961">
    <property type="component" value="Unassembled WGS sequence"/>
</dbReference>
<dbReference type="GO" id="GO:0008408">
    <property type="term" value="F:3'-5' exonuclease activity"/>
    <property type="evidence" value="ECO:0007669"/>
    <property type="project" value="UniProtKB-UniRule"/>
</dbReference>
<dbReference type="Gene3D" id="3.30.420.10">
    <property type="entry name" value="Ribonuclease H-like superfamily/Ribonuclease H"/>
    <property type="match status" value="1"/>
</dbReference>
<protein>
    <recommendedName>
        <fullName evidence="3 15">DNA polymerase I</fullName>
        <ecNumber evidence="2 15">2.7.7.7</ecNumber>
    </recommendedName>
</protein>
<dbReference type="SUPFAM" id="SSF56672">
    <property type="entry name" value="DNA/RNA polymerases"/>
    <property type="match status" value="1"/>
</dbReference>
<evidence type="ECO:0000313" key="21">
    <source>
        <dbReference type="Proteomes" id="UP000753961"/>
    </source>
</evidence>
<dbReference type="CDD" id="cd06139">
    <property type="entry name" value="DNA_polA_I_Ecoli_like_exo"/>
    <property type="match status" value="1"/>
</dbReference>
<dbReference type="RefSeq" id="WP_222581258.1">
    <property type="nucleotide sequence ID" value="NZ_JAHVHU010000017.1"/>
</dbReference>
<dbReference type="InterPro" id="IPR036279">
    <property type="entry name" value="5-3_exonuclease_C_sf"/>
</dbReference>
<dbReference type="Gene3D" id="1.10.150.20">
    <property type="entry name" value="5' to 3' exonuclease, C-terminal subdomain"/>
    <property type="match status" value="2"/>
</dbReference>
<comment type="caution">
    <text evidence="20">The sequence shown here is derived from an EMBL/GenBank/DDBJ whole genome shotgun (WGS) entry which is preliminary data.</text>
</comment>
<dbReference type="GO" id="GO:0003677">
    <property type="term" value="F:DNA binding"/>
    <property type="evidence" value="ECO:0007669"/>
    <property type="project" value="UniProtKB-UniRule"/>
</dbReference>
<evidence type="ECO:0000256" key="6">
    <source>
        <dbReference type="ARBA" id="ARBA00022705"/>
    </source>
</evidence>
<evidence type="ECO:0000256" key="3">
    <source>
        <dbReference type="ARBA" id="ARBA00020311"/>
    </source>
</evidence>
<dbReference type="InterPro" id="IPR043502">
    <property type="entry name" value="DNA/RNA_pol_sf"/>
</dbReference>
<dbReference type="SUPFAM" id="SSF47807">
    <property type="entry name" value="5' to 3' exonuclease, C-terminal subdomain"/>
    <property type="match status" value="1"/>
</dbReference>
<comment type="catalytic activity">
    <reaction evidence="14 16">
        <text>DNA(n) + a 2'-deoxyribonucleoside 5'-triphosphate = DNA(n+1) + diphosphate</text>
        <dbReference type="Rhea" id="RHEA:22508"/>
        <dbReference type="Rhea" id="RHEA-COMP:17339"/>
        <dbReference type="Rhea" id="RHEA-COMP:17340"/>
        <dbReference type="ChEBI" id="CHEBI:33019"/>
        <dbReference type="ChEBI" id="CHEBI:61560"/>
        <dbReference type="ChEBI" id="CHEBI:173112"/>
        <dbReference type="EC" id="2.7.7.7"/>
    </reaction>
</comment>
<evidence type="ECO:0000256" key="13">
    <source>
        <dbReference type="ARBA" id="ARBA00023204"/>
    </source>
</evidence>
<evidence type="ECO:0000313" key="20">
    <source>
        <dbReference type="EMBL" id="MBY5959721.1"/>
    </source>
</evidence>
<keyword evidence="7" id="KW-0540">Nuclease</keyword>
<keyword evidence="12 16" id="KW-0238">DNA-binding</keyword>
<dbReference type="GO" id="GO:0006302">
    <property type="term" value="P:double-strand break repair"/>
    <property type="evidence" value="ECO:0007669"/>
    <property type="project" value="TreeGrafter"/>
</dbReference>
<keyword evidence="8 16" id="KW-0227">DNA damage</keyword>
<dbReference type="GO" id="GO:0003887">
    <property type="term" value="F:DNA-directed DNA polymerase activity"/>
    <property type="evidence" value="ECO:0007669"/>
    <property type="project" value="UniProtKB-UniRule"/>
</dbReference>
<proteinExistence type="inferred from homology"/>
<dbReference type="InterPro" id="IPR002298">
    <property type="entry name" value="DNA_polymerase_A"/>
</dbReference>
<comment type="function">
    <text evidence="16">In addition to polymerase activity, this DNA polymerase exhibits 3'-5' and 5'-3' exonuclease activity.</text>
</comment>
<evidence type="ECO:0000259" key="18">
    <source>
        <dbReference type="SMART" id="SM00475"/>
    </source>
</evidence>
<evidence type="ECO:0000256" key="9">
    <source>
        <dbReference type="ARBA" id="ARBA00022801"/>
    </source>
</evidence>
<dbReference type="Pfam" id="PF02739">
    <property type="entry name" value="5_3_exonuc_N"/>
    <property type="match status" value="1"/>
</dbReference>
<keyword evidence="4 16" id="KW-0808">Transferase</keyword>
<dbReference type="GO" id="GO:0006261">
    <property type="term" value="P:DNA-templated DNA replication"/>
    <property type="evidence" value="ECO:0007669"/>
    <property type="project" value="UniProtKB-UniRule"/>
</dbReference>
<dbReference type="PANTHER" id="PTHR10133:SF27">
    <property type="entry name" value="DNA POLYMERASE NU"/>
    <property type="match status" value="1"/>
</dbReference>
<dbReference type="SUPFAM" id="SSF53098">
    <property type="entry name" value="Ribonuclease H-like"/>
    <property type="match status" value="1"/>
</dbReference>
<dbReference type="CDD" id="cd09859">
    <property type="entry name" value="PIN_53EXO"/>
    <property type="match status" value="1"/>
</dbReference>
<dbReference type="SMART" id="SM00279">
    <property type="entry name" value="HhH2"/>
    <property type="match status" value="1"/>
</dbReference>
<name>A0A953HX15_9BACT</name>
<dbReference type="Gene3D" id="3.40.50.1010">
    <property type="entry name" value="5'-nuclease"/>
    <property type="match status" value="1"/>
</dbReference>
<evidence type="ECO:0000256" key="7">
    <source>
        <dbReference type="ARBA" id="ARBA00022722"/>
    </source>
</evidence>
<evidence type="ECO:0000256" key="11">
    <source>
        <dbReference type="ARBA" id="ARBA00022932"/>
    </source>
</evidence>
<dbReference type="GO" id="GO:0008409">
    <property type="term" value="F:5'-3' exonuclease activity"/>
    <property type="evidence" value="ECO:0007669"/>
    <property type="project" value="UniProtKB-UniRule"/>
</dbReference>
<dbReference type="NCBIfam" id="TIGR00593">
    <property type="entry name" value="pola"/>
    <property type="match status" value="1"/>
</dbReference>
<feature type="domain" description="3'-5' exonuclease" evidence="17">
    <location>
        <begin position="329"/>
        <end position="510"/>
    </location>
</feature>
<evidence type="ECO:0000256" key="1">
    <source>
        <dbReference type="ARBA" id="ARBA00007705"/>
    </source>
</evidence>
<dbReference type="CDD" id="cd08637">
    <property type="entry name" value="DNA_pol_A_pol_I_C"/>
    <property type="match status" value="1"/>
</dbReference>
<evidence type="ECO:0000259" key="17">
    <source>
        <dbReference type="SMART" id="SM00474"/>
    </source>
</evidence>
<dbReference type="FunFam" id="1.10.150.20:FF:000002">
    <property type="entry name" value="DNA polymerase I"/>
    <property type="match status" value="1"/>
</dbReference>
<keyword evidence="9 16" id="KW-0378">Hydrolase</keyword>
<comment type="similarity">
    <text evidence="1 16">Belongs to the DNA polymerase type-A family.</text>
</comment>
<dbReference type="PRINTS" id="PR00868">
    <property type="entry name" value="DNAPOLI"/>
</dbReference>
<dbReference type="EMBL" id="JAHVHU010000017">
    <property type="protein sequence ID" value="MBY5959721.1"/>
    <property type="molecule type" value="Genomic_DNA"/>
</dbReference>
<dbReference type="EC" id="2.7.7.7" evidence="2 15"/>
<dbReference type="Gene3D" id="1.20.1060.10">
    <property type="entry name" value="Taq DNA Polymerase, Chain T, domain 4"/>
    <property type="match status" value="1"/>
</dbReference>
<dbReference type="InterPro" id="IPR002562">
    <property type="entry name" value="3'-5'_exonuclease_dom"/>
</dbReference>
<keyword evidence="10 16" id="KW-0269">Exonuclease</keyword>
<dbReference type="SMART" id="SM00475">
    <property type="entry name" value="53EXOc"/>
    <property type="match status" value="1"/>
</dbReference>
<evidence type="ECO:0000256" key="16">
    <source>
        <dbReference type="RuleBase" id="RU004460"/>
    </source>
</evidence>
<evidence type="ECO:0000256" key="14">
    <source>
        <dbReference type="ARBA" id="ARBA00049244"/>
    </source>
</evidence>
<dbReference type="InterPro" id="IPR020045">
    <property type="entry name" value="DNA_polI_H3TH"/>
</dbReference>
<dbReference type="Gene3D" id="3.30.70.370">
    <property type="match status" value="1"/>
</dbReference>
<dbReference type="InterPro" id="IPR036397">
    <property type="entry name" value="RNaseH_sf"/>
</dbReference>
<dbReference type="InterPro" id="IPR018320">
    <property type="entry name" value="DNA_polymerase_1"/>
</dbReference>
<dbReference type="AlphaFoldDB" id="A0A953HX15"/>
<evidence type="ECO:0000256" key="15">
    <source>
        <dbReference type="NCBIfam" id="TIGR00593"/>
    </source>
</evidence>
<evidence type="ECO:0000256" key="2">
    <source>
        <dbReference type="ARBA" id="ARBA00012417"/>
    </source>
</evidence>
<feature type="domain" description="DNA-directed DNA polymerase family A palm" evidence="19">
    <location>
        <begin position="679"/>
        <end position="886"/>
    </location>
</feature>
<dbReference type="FunFam" id="1.10.150.20:FF:000003">
    <property type="entry name" value="DNA polymerase I"/>
    <property type="match status" value="1"/>
</dbReference>
<dbReference type="FunFam" id="3.40.50.1010:FF:000001">
    <property type="entry name" value="DNA polymerase I"/>
    <property type="match status" value="1"/>
</dbReference>
<dbReference type="InterPro" id="IPR020046">
    <property type="entry name" value="5-3_exonucl_a-hlix_arch_N"/>
</dbReference>
<dbReference type="CDD" id="cd09898">
    <property type="entry name" value="H3TH_53EXO"/>
    <property type="match status" value="1"/>
</dbReference>
<dbReference type="Pfam" id="PF00476">
    <property type="entry name" value="DNA_pol_A"/>
    <property type="match status" value="1"/>
</dbReference>
<dbReference type="InterPro" id="IPR008918">
    <property type="entry name" value="HhH2"/>
</dbReference>
<reference evidence="20" key="1">
    <citation type="submission" date="2021-06" db="EMBL/GenBank/DDBJ databases">
        <title>44 bacteria genomes isolated from Dapeng, Shenzhen.</title>
        <authorList>
            <person name="Zheng W."/>
            <person name="Yu S."/>
            <person name="Huang Y."/>
        </authorList>
    </citation>
    <scope>NUCLEOTIDE SEQUENCE</scope>
    <source>
        <strain evidence="20">DP5N28-2</strain>
    </source>
</reference>
<dbReference type="PANTHER" id="PTHR10133">
    <property type="entry name" value="DNA POLYMERASE I"/>
    <property type="match status" value="1"/>
</dbReference>
<keyword evidence="13 16" id="KW-0234">DNA repair</keyword>
<dbReference type="Pfam" id="PF01367">
    <property type="entry name" value="5_3_exonuc"/>
    <property type="match status" value="1"/>
</dbReference>
<evidence type="ECO:0000256" key="8">
    <source>
        <dbReference type="ARBA" id="ARBA00022763"/>
    </source>
</evidence>
<feature type="domain" description="5'-3' exonuclease" evidence="18">
    <location>
        <begin position="3"/>
        <end position="265"/>
    </location>
</feature>
<dbReference type="InterPro" id="IPR002421">
    <property type="entry name" value="5-3_exonuclease"/>
</dbReference>
<keyword evidence="21" id="KW-1185">Reference proteome</keyword>
<keyword evidence="11 16" id="KW-0239">DNA-directed DNA polymerase</keyword>
<keyword evidence="6 16" id="KW-0235">DNA replication</keyword>